<name>A0A934MFA9_9HYPH</name>
<dbReference type="Pfam" id="PF03279">
    <property type="entry name" value="Lip_A_acyltrans"/>
    <property type="match status" value="1"/>
</dbReference>
<evidence type="ECO:0008006" key="10">
    <source>
        <dbReference type="Google" id="ProtNLM"/>
    </source>
</evidence>
<dbReference type="Proteomes" id="UP000609531">
    <property type="component" value="Unassembled WGS sequence"/>
</dbReference>
<dbReference type="GO" id="GO:0009247">
    <property type="term" value="P:glycolipid biosynthetic process"/>
    <property type="evidence" value="ECO:0007669"/>
    <property type="project" value="UniProtKB-ARBA"/>
</dbReference>
<evidence type="ECO:0000313" key="9">
    <source>
        <dbReference type="Proteomes" id="UP000609531"/>
    </source>
</evidence>
<comment type="caution">
    <text evidence="8">The sequence shown here is derived from an EMBL/GenBank/DDBJ whole genome shotgun (WGS) entry which is preliminary data.</text>
</comment>
<evidence type="ECO:0000313" key="8">
    <source>
        <dbReference type="EMBL" id="MBJ3774730.1"/>
    </source>
</evidence>
<evidence type="ECO:0000256" key="4">
    <source>
        <dbReference type="ARBA" id="ARBA00022679"/>
    </source>
</evidence>
<protein>
    <recommendedName>
        <fullName evidence="10">Lipid A biosynthesis lauroyl acyltransferase</fullName>
    </recommendedName>
</protein>
<evidence type="ECO:0000256" key="6">
    <source>
        <dbReference type="ARBA" id="ARBA00023315"/>
    </source>
</evidence>
<dbReference type="GO" id="GO:0016746">
    <property type="term" value="F:acyltransferase activity"/>
    <property type="evidence" value="ECO:0007669"/>
    <property type="project" value="UniProtKB-KW"/>
</dbReference>
<evidence type="ECO:0000256" key="7">
    <source>
        <dbReference type="SAM" id="MobiDB-lite"/>
    </source>
</evidence>
<keyword evidence="3" id="KW-0997">Cell inner membrane</keyword>
<keyword evidence="6" id="KW-0012">Acyltransferase</keyword>
<dbReference type="GO" id="GO:0005886">
    <property type="term" value="C:plasma membrane"/>
    <property type="evidence" value="ECO:0007669"/>
    <property type="project" value="UniProtKB-SubCell"/>
</dbReference>
<dbReference type="CDD" id="cd07984">
    <property type="entry name" value="LPLAT_LABLAT-like"/>
    <property type="match status" value="1"/>
</dbReference>
<evidence type="ECO:0000256" key="5">
    <source>
        <dbReference type="ARBA" id="ARBA00023136"/>
    </source>
</evidence>
<keyword evidence="9" id="KW-1185">Reference proteome</keyword>
<proteinExistence type="predicted"/>
<dbReference type="EMBL" id="JAEKJA010000002">
    <property type="protein sequence ID" value="MBJ3774730.1"/>
    <property type="molecule type" value="Genomic_DNA"/>
</dbReference>
<dbReference type="RefSeq" id="WP_198880633.1">
    <property type="nucleotide sequence ID" value="NZ_JAEKJA010000002.1"/>
</dbReference>
<reference evidence="8" key="1">
    <citation type="submission" date="2020-12" db="EMBL/GenBank/DDBJ databases">
        <title>Bacterial taxonomy.</title>
        <authorList>
            <person name="Pan X."/>
        </authorList>
    </citation>
    <scope>NUCLEOTIDE SEQUENCE</scope>
    <source>
        <strain evidence="8">B2012</strain>
    </source>
</reference>
<feature type="region of interest" description="Disordered" evidence="7">
    <location>
        <begin position="316"/>
        <end position="361"/>
    </location>
</feature>
<keyword evidence="2" id="KW-1003">Cell membrane</keyword>
<dbReference type="InterPro" id="IPR004960">
    <property type="entry name" value="LipA_acyltrans"/>
</dbReference>
<keyword evidence="5" id="KW-0472">Membrane</keyword>
<dbReference type="PANTHER" id="PTHR30606:SF10">
    <property type="entry name" value="PHOSPHATIDYLINOSITOL MANNOSIDE ACYLTRANSFERASE"/>
    <property type="match status" value="1"/>
</dbReference>
<dbReference type="PANTHER" id="PTHR30606">
    <property type="entry name" value="LIPID A BIOSYNTHESIS LAUROYL ACYLTRANSFERASE"/>
    <property type="match status" value="1"/>
</dbReference>
<evidence type="ECO:0000256" key="3">
    <source>
        <dbReference type="ARBA" id="ARBA00022519"/>
    </source>
</evidence>
<comment type="subcellular location">
    <subcellularLocation>
        <location evidence="1">Cell inner membrane</location>
    </subcellularLocation>
</comment>
<sequence>MPTQSANSAPPKRRHAKRGFERTLLGLRYRLEYVLVRVVGFGLRHIPVEMASGLMGAIMGLVMPLTARHARALEHLRFALPELEEAERRSIARRMWVHLGRVAGESFQIDKIMADTRRVSLPPDFDHFRELCRDGAINAAVHLGNWEIGGVMPRAAGLQLAGVYQPLHNPYVERYLKSLRASAYPAGLFAKGPKVGHTLVNLVRQGAGIGLVADFREMRGVGVTFFGQPAFATPLPAMLARATGRPIIAGAVIRTHGVHFRGVLAHVPVKQTDDRERDIAEATQALHDVYERWIREAPEQWMWTHRKWARSRRRELTVATAEPDEAAASSDTAPDHAEVVAPPGPLPAQSAPEPERAARSR</sequence>
<organism evidence="8 9">
    <name type="scientific">Acuticoccus mangrovi</name>
    <dbReference type="NCBI Taxonomy" id="2796142"/>
    <lineage>
        <taxon>Bacteria</taxon>
        <taxon>Pseudomonadati</taxon>
        <taxon>Pseudomonadota</taxon>
        <taxon>Alphaproteobacteria</taxon>
        <taxon>Hyphomicrobiales</taxon>
        <taxon>Amorphaceae</taxon>
        <taxon>Acuticoccus</taxon>
    </lineage>
</organism>
<evidence type="ECO:0000256" key="2">
    <source>
        <dbReference type="ARBA" id="ARBA00022475"/>
    </source>
</evidence>
<accession>A0A934MFA9</accession>
<keyword evidence="4" id="KW-0808">Transferase</keyword>
<evidence type="ECO:0000256" key="1">
    <source>
        <dbReference type="ARBA" id="ARBA00004533"/>
    </source>
</evidence>
<dbReference type="AlphaFoldDB" id="A0A934MFA9"/>
<gene>
    <name evidence="8" type="ORF">JCR33_03475</name>
</gene>